<name>A0A1M7FN98_9ACTN</name>
<dbReference type="EMBL" id="FRBI01000008">
    <property type="protein sequence ID" value="SHM05476.1"/>
    <property type="molecule type" value="Genomic_DNA"/>
</dbReference>
<proteinExistence type="predicted"/>
<dbReference type="SUPFAM" id="SSF51905">
    <property type="entry name" value="FAD/NAD(P)-binding domain"/>
    <property type="match status" value="1"/>
</dbReference>
<reference evidence="2 3" key="1">
    <citation type="submission" date="2016-11" db="EMBL/GenBank/DDBJ databases">
        <authorList>
            <person name="Jaros S."/>
            <person name="Januszkiewicz K."/>
            <person name="Wedrychowicz H."/>
        </authorList>
    </citation>
    <scope>NUCLEOTIDE SEQUENCE [LARGE SCALE GENOMIC DNA]</scope>
    <source>
        <strain evidence="2 3">CGMCC 4.2025</strain>
    </source>
</reference>
<feature type="domain" description="FAD-dependent urate hydroxylase HpyO/Asp monooxygenase CreE-like FAD/NAD(P)-binding" evidence="1">
    <location>
        <begin position="43"/>
        <end position="218"/>
    </location>
</feature>
<dbReference type="Gene3D" id="3.50.50.60">
    <property type="entry name" value="FAD/NAD(P)-binding domain"/>
    <property type="match status" value="1"/>
</dbReference>
<dbReference type="InterPro" id="IPR036188">
    <property type="entry name" value="FAD/NAD-bd_sf"/>
</dbReference>
<evidence type="ECO:0000259" key="1">
    <source>
        <dbReference type="Pfam" id="PF13454"/>
    </source>
</evidence>
<dbReference type="InterPro" id="IPR052189">
    <property type="entry name" value="L-asp_N-monooxygenase_NS-form"/>
</dbReference>
<dbReference type="InterPro" id="IPR038732">
    <property type="entry name" value="HpyO/CreE_NAD-binding"/>
</dbReference>
<dbReference type="AlphaFoldDB" id="A0A1M7FN98"/>
<evidence type="ECO:0000313" key="2">
    <source>
        <dbReference type="EMBL" id="SHM05476.1"/>
    </source>
</evidence>
<dbReference type="RefSeq" id="WP_107415725.1">
    <property type="nucleotide sequence ID" value="NZ_FRBI01000008.1"/>
</dbReference>
<gene>
    <name evidence="2" type="ORF">SAMN05216499_1087</name>
</gene>
<dbReference type="STRING" id="310782.SAMN05216499_1087"/>
<protein>
    <submittedName>
        <fullName evidence="2">FAD-NAD(P)-binding</fullName>
    </submittedName>
</protein>
<dbReference type="Proteomes" id="UP000184111">
    <property type="component" value="Unassembled WGS sequence"/>
</dbReference>
<sequence>MADKASTADMAGAATAVRTAEAAVTTGSPTPTGADGPAPFTVVVVGAGPAGTSLLERICANIPELVPDRPVRVHLVDPHPHGGGRVWRQEQSALMWANTPMAAITVFPDENMACEGPKPPGPAILDWARTAAPEDLADPVVADEVARAHPRFYPSRRTLAAYLSSVVRRLVAGAPSNVEVVTHADTAVELVDDAHRTTVRLESGAELVADAVLLAQGHHDVEPAPPALELARFAAEHGLTYLSAQYAADADLDVLRPGEPVIVRGLALSFVDYVVLLTEARGGSWTRDADGTLQYVPSGREPVLYAGSRRGVPYRSKLGYNQLLGEKPTPHFLTAQVAKELIARPEPVDFGLDIRPLIHAEMELAHYQELFTGHPDRVTRPWQEVAEVFELLGSGLPADRARVDAVVADCVPDPADRFDLPALQYPLEGVRVDSPDRLHELILDHVTADLARRGDQRYSQDLAAIQALMNSMGPIFQLLSSNRLSARSRTKELDPWFHDFFGYIGSGPPGPRAEQLLALGRAGVVRFLGGGLEIVPDAARGVFVARGVNAPVEVAATALLEARLPTASVVRNRDALVRRLYERGACTEEQLRDAPGQPAFSSGKLAVHATDQRVLAADGSAHPRLFAVGAWTAGFGPAGFPRLNPIGFMRCDAMVRSMLRLGAAVPSLGSAAPDTPPQAG</sequence>
<keyword evidence="3" id="KW-1185">Reference proteome</keyword>
<dbReference type="PANTHER" id="PTHR40254">
    <property type="entry name" value="BLR0577 PROTEIN"/>
    <property type="match status" value="1"/>
</dbReference>
<evidence type="ECO:0000313" key="3">
    <source>
        <dbReference type="Proteomes" id="UP000184111"/>
    </source>
</evidence>
<dbReference type="PANTHER" id="PTHR40254:SF1">
    <property type="entry name" value="BLR0577 PROTEIN"/>
    <property type="match status" value="1"/>
</dbReference>
<organism evidence="2 3">
    <name type="scientific">Actinacidiphila paucisporea</name>
    <dbReference type="NCBI Taxonomy" id="310782"/>
    <lineage>
        <taxon>Bacteria</taxon>
        <taxon>Bacillati</taxon>
        <taxon>Actinomycetota</taxon>
        <taxon>Actinomycetes</taxon>
        <taxon>Kitasatosporales</taxon>
        <taxon>Streptomycetaceae</taxon>
        <taxon>Actinacidiphila</taxon>
    </lineage>
</organism>
<accession>A0A1M7FN98</accession>
<dbReference type="OrthoDB" id="3653265at2"/>
<dbReference type="Pfam" id="PF13454">
    <property type="entry name" value="NAD_binding_9"/>
    <property type="match status" value="1"/>
</dbReference>